<protein>
    <submittedName>
        <fullName evidence="3">Engulfment and cell motility ELM family protein</fullName>
    </submittedName>
</protein>
<dbReference type="GeneID" id="31364773"/>
<dbReference type="InParanoid" id="D3BL66"/>
<dbReference type="PANTHER" id="PTHR12771:SF41">
    <property type="entry name" value="ELMO DOMAIN-CONTAINING PROTEIN C"/>
    <property type="match status" value="1"/>
</dbReference>
<dbReference type="RefSeq" id="XP_020429928.1">
    <property type="nucleotide sequence ID" value="XM_020580095.1"/>
</dbReference>
<dbReference type="InterPro" id="IPR050868">
    <property type="entry name" value="ELMO_domain-containing"/>
</dbReference>
<reference evidence="3 4" key="1">
    <citation type="journal article" date="2011" name="Genome Res.">
        <title>Phylogeny-wide analysis of social amoeba genomes highlights ancient origins for complex intercellular communication.</title>
        <authorList>
            <person name="Heidel A.J."/>
            <person name="Lawal H.M."/>
            <person name="Felder M."/>
            <person name="Schilde C."/>
            <person name="Helps N.R."/>
            <person name="Tunggal B."/>
            <person name="Rivero F."/>
            <person name="John U."/>
            <person name="Schleicher M."/>
            <person name="Eichinger L."/>
            <person name="Platzer M."/>
            <person name="Noegel A.A."/>
            <person name="Schaap P."/>
            <person name="Gloeckner G."/>
        </authorList>
    </citation>
    <scope>NUCLEOTIDE SEQUENCE [LARGE SCALE GENOMIC DNA]</scope>
    <source>
        <strain evidence="4">ATCC 26659 / Pp 5 / PN500</strain>
    </source>
</reference>
<accession>D3BL66</accession>
<dbReference type="PROSITE" id="PS51335">
    <property type="entry name" value="ELMO"/>
    <property type="match status" value="1"/>
</dbReference>
<gene>
    <name evidence="3" type="primary">elmoC</name>
    <name evidence="3" type="ORF">PPL_09298</name>
</gene>
<proteinExistence type="predicted"/>
<dbReference type="FunCoup" id="D3BL66">
    <property type="interactions" value="507"/>
</dbReference>
<dbReference type="Proteomes" id="UP000001396">
    <property type="component" value="Unassembled WGS sequence"/>
</dbReference>
<evidence type="ECO:0000259" key="2">
    <source>
        <dbReference type="PROSITE" id="PS51335"/>
    </source>
</evidence>
<keyword evidence="4" id="KW-1185">Reference proteome</keyword>
<sequence>MASMYKERRERKDFLKSEIDRQRKLIQEEDFKLMNENNTHYVENKLIELNKELNSLKLELEELRLTGDKFYTQHGDDNILIEIDEMSKLTFYHCTHSLELPEIPMDHCCNGSRIQINFDENNNPIYELHTLLSTKSIHQLFSVKTNFEIPTFKPTNFFERVRHNTWSLGISPLRRTTSDPSIFGERLSPPKSMYIEKQQNLSPRRDLNNSGNIANHSNNSNGASSLSSSPKKADTFNGTSSIGSSGIDGLDESGKILLTWNTKETSIYILKSMQESTELLELLGSHIDRSKKLTAKQSQQIKQFHQYRSTPYDHNNAEHETYLTELWTCLYPDLPFEKKSPLWKDFGFQSEDPTRDFRGMGLLGLLNLIYLVKNHRPWVDSVLKENRDYPFAVAGINITNLMFEILNVNDDALQQPWWSPFWNSTYMIMLCSMSRDTDFAFEELYFQAFKLLDHVWTQMNATYMMFPNVMKRMKQMLNEVSTLNANSFEEVKARFELVIFSSSLVN</sequence>
<feature type="domain" description="ELMO" evidence="2">
    <location>
        <begin position="318"/>
        <end position="481"/>
    </location>
</feature>
<dbReference type="OMA" id="NTWSLGI"/>
<feature type="compositionally biased region" description="Low complexity" evidence="1">
    <location>
        <begin position="208"/>
        <end position="229"/>
    </location>
</feature>
<evidence type="ECO:0000313" key="3">
    <source>
        <dbReference type="EMBL" id="EFA77800.1"/>
    </source>
</evidence>
<comment type="caution">
    <text evidence="3">The sequence shown here is derived from an EMBL/GenBank/DDBJ whole genome shotgun (WGS) entry which is preliminary data.</text>
</comment>
<dbReference type="AlphaFoldDB" id="D3BL66"/>
<dbReference type="EMBL" id="ADBJ01000039">
    <property type="protein sequence ID" value="EFA77800.1"/>
    <property type="molecule type" value="Genomic_DNA"/>
</dbReference>
<dbReference type="PANTHER" id="PTHR12771">
    <property type="entry name" value="ENGULFMENT AND CELL MOTILITY"/>
    <property type="match status" value="1"/>
</dbReference>
<organism evidence="3 4">
    <name type="scientific">Heterostelium pallidum (strain ATCC 26659 / Pp 5 / PN500)</name>
    <name type="common">Cellular slime mold</name>
    <name type="synonym">Polysphondylium pallidum</name>
    <dbReference type="NCBI Taxonomy" id="670386"/>
    <lineage>
        <taxon>Eukaryota</taxon>
        <taxon>Amoebozoa</taxon>
        <taxon>Evosea</taxon>
        <taxon>Eumycetozoa</taxon>
        <taxon>Dictyostelia</taxon>
        <taxon>Acytosteliales</taxon>
        <taxon>Acytosteliaceae</taxon>
        <taxon>Heterostelium</taxon>
    </lineage>
</organism>
<dbReference type="GO" id="GO:0048870">
    <property type="term" value="P:cell motility"/>
    <property type="evidence" value="ECO:0007669"/>
    <property type="project" value="TreeGrafter"/>
</dbReference>
<dbReference type="Pfam" id="PF04727">
    <property type="entry name" value="ELMO_CED12"/>
    <property type="match status" value="1"/>
</dbReference>
<dbReference type="GO" id="GO:0007015">
    <property type="term" value="P:actin filament organization"/>
    <property type="evidence" value="ECO:0007669"/>
    <property type="project" value="TreeGrafter"/>
</dbReference>
<feature type="region of interest" description="Disordered" evidence="1">
    <location>
        <begin position="199"/>
        <end position="244"/>
    </location>
</feature>
<dbReference type="InterPro" id="IPR006816">
    <property type="entry name" value="ELMO_dom"/>
</dbReference>
<dbReference type="GO" id="GO:0005886">
    <property type="term" value="C:plasma membrane"/>
    <property type="evidence" value="ECO:0007669"/>
    <property type="project" value="TreeGrafter"/>
</dbReference>
<evidence type="ECO:0000256" key="1">
    <source>
        <dbReference type="SAM" id="MobiDB-lite"/>
    </source>
</evidence>
<name>D3BL66_HETP5</name>
<evidence type="ECO:0000313" key="4">
    <source>
        <dbReference type="Proteomes" id="UP000001396"/>
    </source>
</evidence>